<organism evidence="13 14">
    <name type="scientific">Limnohabitans parvus II-B4</name>
    <dbReference type="NCBI Taxonomy" id="1293052"/>
    <lineage>
        <taxon>Bacteria</taxon>
        <taxon>Pseudomonadati</taxon>
        <taxon>Pseudomonadota</taxon>
        <taxon>Betaproteobacteria</taxon>
        <taxon>Burkholderiales</taxon>
        <taxon>Comamonadaceae</taxon>
        <taxon>Limnohabitans</taxon>
    </lineage>
</organism>
<sequence length="536" mass="59763">MKLIDVSKDLRYLYIHTDEGTRKQSLAWRGVEQLEQKCRSLIGQEIRHATSGSWDKEVWFQDVMSVKPASAAVAMNTAITAPLASPSQFPLNRTWSTKSVRRIFGPPGTGKTTSLVNIAKTAIAAGMPPEDVGYFAFTNVAADEARDRIAKDLDLEPNRFANFSTLHSLTTRMGGNEGKGLCQKEHFKVFDPSIGIREEWLRAGDASSVVVRPEHPVLSEYSIMFNRKHKVPSFSGKSLETAKQCLGQYFGQSLDEEDVHEYAEKYFGAYQAFKHGNRLADFNDVILSVANDAFPADRIPTFELLIIDEAQDLSALQWDVVNKLADKARTTIIAGDDDQAIMEGFGAAPHLFNAFPTTEPDQVLPVSYRLPKNIKNFIDKAIVPILAQRVGRKDKQWSEHMDEQHGGEVIQSIQLPVKDASGKSTRESLSLKRLLRMVEAAKNEEWLIMAPTRATCDMVSAGLAALQIPHFCHRKDVLGTDSKIQVQTIHTSKGMGMDNTALVSISRGDSYLLNHDARLLYVALTRSKKRLYIANR</sequence>
<evidence type="ECO:0000313" key="12">
    <source>
        <dbReference type="EMBL" id="PUE51447.1"/>
    </source>
</evidence>
<accession>A0A315EB72</accession>
<evidence type="ECO:0000313" key="14">
    <source>
        <dbReference type="Proteomes" id="UP000250790"/>
    </source>
</evidence>
<evidence type="ECO:0000256" key="7">
    <source>
        <dbReference type="ARBA" id="ARBA00034808"/>
    </source>
</evidence>
<evidence type="ECO:0000256" key="10">
    <source>
        <dbReference type="PROSITE-ProRule" id="PRU00560"/>
    </source>
</evidence>
<reference evidence="13 14" key="1">
    <citation type="submission" date="2017-04" db="EMBL/GenBank/DDBJ databases">
        <title>Unexpected and diverse lifestyles within the genus Limnohabitans.</title>
        <authorList>
            <person name="Kasalicky V."/>
            <person name="Mehrshad M."/>
            <person name="Andrei S.-A."/>
            <person name="Salcher M."/>
            <person name="Kratochvilova H."/>
            <person name="Simek K."/>
            <person name="Ghai R."/>
        </authorList>
    </citation>
    <scope>NUCLEOTIDE SEQUENCE [LARGE SCALE GENOMIC DNA]</scope>
    <source>
        <strain evidence="13 14">II-B4</strain>
    </source>
</reference>
<dbReference type="PANTHER" id="PTHR11070:SF2">
    <property type="entry name" value="ATP-DEPENDENT DNA HELICASE SRS2"/>
    <property type="match status" value="1"/>
</dbReference>
<dbReference type="PROSITE" id="PS51198">
    <property type="entry name" value="UVRD_HELICASE_ATP_BIND"/>
    <property type="match status" value="1"/>
</dbReference>
<gene>
    <name evidence="13" type="ORF">B9Z37_08795</name>
    <name evidence="12" type="ORF">B9Z37_14285</name>
</gene>
<evidence type="ECO:0000256" key="3">
    <source>
        <dbReference type="ARBA" id="ARBA00022806"/>
    </source>
</evidence>
<dbReference type="InterPro" id="IPR014016">
    <property type="entry name" value="UvrD-like_ATP-bd"/>
</dbReference>
<dbReference type="EMBL" id="NESN01000011">
    <property type="protein sequence ID" value="PUE51447.1"/>
    <property type="molecule type" value="Genomic_DNA"/>
</dbReference>
<evidence type="ECO:0000256" key="4">
    <source>
        <dbReference type="ARBA" id="ARBA00022840"/>
    </source>
</evidence>
<evidence type="ECO:0000256" key="8">
    <source>
        <dbReference type="ARBA" id="ARBA00034923"/>
    </source>
</evidence>
<proteinExistence type="predicted"/>
<keyword evidence="3 10" id="KW-0347">Helicase</keyword>
<dbReference type="AlphaFoldDB" id="A0A315EB72"/>
<protein>
    <recommendedName>
        <fullName evidence="7">DNA 3'-5' helicase</fullName>
        <ecNumber evidence="7">5.6.2.4</ecNumber>
    </recommendedName>
    <alternativeName>
        <fullName evidence="8">DNA 3'-5' helicase II</fullName>
    </alternativeName>
</protein>
<dbReference type="Proteomes" id="UP000250790">
    <property type="component" value="Unassembled WGS sequence"/>
</dbReference>
<dbReference type="InterPro" id="IPR027417">
    <property type="entry name" value="P-loop_NTPase"/>
</dbReference>
<keyword evidence="4 10" id="KW-0067">ATP-binding</keyword>
<name>A0A315EB72_9BURK</name>
<dbReference type="SUPFAM" id="SSF52540">
    <property type="entry name" value="P-loop containing nucleoside triphosphate hydrolases"/>
    <property type="match status" value="1"/>
</dbReference>
<dbReference type="Gene3D" id="3.40.50.300">
    <property type="entry name" value="P-loop containing nucleotide triphosphate hydrolases"/>
    <property type="match status" value="3"/>
</dbReference>
<evidence type="ECO:0000313" key="13">
    <source>
        <dbReference type="EMBL" id="PUE53174.1"/>
    </source>
</evidence>
<dbReference type="GO" id="GO:0005524">
    <property type="term" value="F:ATP binding"/>
    <property type="evidence" value="ECO:0007669"/>
    <property type="project" value="UniProtKB-UniRule"/>
</dbReference>
<comment type="catalytic activity">
    <reaction evidence="6">
        <text>Couples ATP hydrolysis with the unwinding of duplex DNA by translocating in the 3'-5' direction.</text>
        <dbReference type="EC" id="5.6.2.4"/>
    </reaction>
</comment>
<dbReference type="Pfam" id="PF00580">
    <property type="entry name" value="UvrD-helicase"/>
    <property type="match status" value="1"/>
</dbReference>
<feature type="binding site" evidence="10">
    <location>
        <begin position="105"/>
        <end position="112"/>
    </location>
    <ligand>
        <name>ATP</name>
        <dbReference type="ChEBI" id="CHEBI:30616"/>
    </ligand>
</feature>
<comment type="caution">
    <text evidence="13">The sequence shown here is derived from an EMBL/GenBank/DDBJ whole genome shotgun (WGS) entry which is preliminary data.</text>
</comment>
<feature type="domain" description="UvrD-like helicase ATP-binding" evidence="11">
    <location>
        <begin position="84"/>
        <end position="377"/>
    </location>
</feature>
<dbReference type="EC" id="5.6.2.4" evidence="7"/>
<dbReference type="GO" id="GO:0003677">
    <property type="term" value="F:DNA binding"/>
    <property type="evidence" value="ECO:0007669"/>
    <property type="project" value="InterPro"/>
</dbReference>
<dbReference type="InterPro" id="IPR014017">
    <property type="entry name" value="DNA_helicase_UvrD-like_C"/>
</dbReference>
<dbReference type="RefSeq" id="WP_108312651.1">
    <property type="nucleotide sequence ID" value="NZ_NESN01000003.1"/>
</dbReference>
<dbReference type="EMBL" id="NESN01000003">
    <property type="protein sequence ID" value="PUE53174.1"/>
    <property type="molecule type" value="Genomic_DNA"/>
</dbReference>
<dbReference type="InterPro" id="IPR000212">
    <property type="entry name" value="DNA_helicase_UvrD/REP"/>
</dbReference>
<evidence type="ECO:0000259" key="11">
    <source>
        <dbReference type="PROSITE" id="PS51198"/>
    </source>
</evidence>
<keyword evidence="5" id="KW-0413">Isomerase</keyword>
<keyword evidence="1 10" id="KW-0547">Nucleotide-binding</keyword>
<dbReference type="GO" id="GO:0016787">
    <property type="term" value="F:hydrolase activity"/>
    <property type="evidence" value="ECO:0007669"/>
    <property type="project" value="UniProtKB-UniRule"/>
</dbReference>
<dbReference type="GO" id="GO:0043138">
    <property type="term" value="F:3'-5' DNA helicase activity"/>
    <property type="evidence" value="ECO:0007669"/>
    <property type="project" value="UniProtKB-EC"/>
</dbReference>
<dbReference type="Pfam" id="PF13361">
    <property type="entry name" value="UvrD_C"/>
    <property type="match status" value="1"/>
</dbReference>
<evidence type="ECO:0000256" key="6">
    <source>
        <dbReference type="ARBA" id="ARBA00034617"/>
    </source>
</evidence>
<evidence type="ECO:0000256" key="9">
    <source>
        <dbReference type="ARBA" id="ARBA00048988"/>
    </source>
</evidence>
<dbReference type="PANTHER" id="PTHR11070">
    <property type="entry name" value="UVRD / RECB / PCRA DNA HELICASE FAMILY MEMBER"/>
    <property type="match status" value="1"/>
</dbReference>
<dbReference type="OrthoDB" id="393237at2"/>
<dbReference type="GO" id="GO:0000725">
    <property type="term" value="P:recombinational repair"/>
    <property type="evidence" value="ECO:0007669"/>
    <property type="project" value="TreeGrafter"/>
</dbReference>
<comment type="catalytic activity">
    <reaction evidence="9">
        <text>ATP + H2O = ADP + phosphate + H(+)</text>
        <dbReference type="Rhea" id="RHEA:13065"/>
        <dbReference type="ChEBI" id="CHEBI:15377"/>
        <dbReference type="ChEBI" id="CHEBI:15378"/>
        <dbReference type="ChEBI" id="CHEBI:30616"/>
        <dbReference type="ChEBI" id="CHEBI:43474"/>
        <dbReference type="ChEBI" id="CHEBI:456216"/>
        <dbReference type="EC" id="5.6.2.4"/>
    </reaction>
</comment>
<evidence type="ECO:0000256" key="2">
    <source>
        <dbReference type="ARBA" id="ARBA00022801"/>
    </source>
</evidence>
<keyword evidence="14" id="KW-1185">Reference proteome</keyword>
<evidence type="ECO:0000256" key="1">
    <source>
        <dbReference type="ARBA" id="ARBA00022741"/>
    </source>
</evidence>
<keyword evidence="2 10" id="KW-0378">Hydrolase</keyword>
<evidence type="ECO:0000256" key="5">
    <source>
        <dbReference type="ARBA" id="ARBA00023235"/>
    </source>
</evidence>